<comment type="caution">
    <text evidence="2">The sequence shown here is derived from an EMBL/GenBank/DDBJ whole genome shotgun (WGS) entry which is preliminary data.</text>
</comment>
<proteinExistence type="predicted"/>
<feature type="transmembrane region" description="Helical" evidence="1">
    <location>
        <begin position="50"/>
        <end position="69"/>
    </location>
</feature>
<keyword evidence="1" id="KW-1133">Transmembrane helix</keyword>
<keyword evidence="1" id="KW-0472">Membrane</keyword>
<keyword evidence="1" id="KW-0812">Transmembrane</keyword>
<name>A0A7W1X8V0_9BACL</name>
<evidence type="ECO:0000256" key="1">
    <source>
        <dbReference type="SAM" id="Phobius"/>
    </source>
</evidence>
<organism evidence="2 3">
    <name type="scientific">Thermoactinomyces daqus</name>
    <dbReference type="NCBI Taxonomy" id="1329516"/>
    <lineage>
        <taxon>Bacteria</taxon>
        <taxon>Bacillati</taxon>
        <taxon>Bacillota</taxon>
        <taxon>Bacilli</taxon>
        <taxon>Bacillales</taxon>
        <taxon>Thermoactinomycetaceae</taxon>
        <taxon>Thermoactinomyces</taxon>
    </lineage>
</organism>
<sequence>MEVLLWIVVAVLFLLAFAGLFIPALPDAPLLLAGFAVYSFFIPAAAPLGVSFWVTVIILTLLLFLVDYLSTSIAVKKYGGSVWSVIAAIVGIIVFPFIIGPVGIIVGPFVLVLLLEFILKKSWGEAFKVAFGTFVGFVGGVFIKFLVMTGMLIWFFVRIGIS</sequence>
<dbReference type="Pfam" id="PF04306">
    <property type="entry name" value="DUF456"/>
    <property type="match status" value="1"/>
</dbReference>
<protein>
    <submittedName>
        <fullName evidence="2">DUF456 family protein</fullName>
    </submittedName>
</protein>
<dbReference type="InterPro" id="IPR007403">
    <property type="entry name" value="DUF456"/>
</dbReference>
<feature type="transmembrane region" description="Helical" evidence="1">
    <location>
        <begin position="81"/>
        <end position="114"/>
    </location>
</feature>
<keyword evidence="3" id="KW-1185">Reference proteome</keyword>
<dbReference type="Proteomes" id="UP000530514">
    <property type="component" value="Unassembled WGS sequence"/>
</dbReference>
<gene>
    <name evidence="2" type="ORF">H1164_04755</name>
</gene>
<dbReference type="AlphaFoldDB" id="A0A7W1X8V0"/>
<dbReference type="PANTHER" id="PTHR39165">
    <property type="entry name" value="IG HYPOTHETICAL 17883"/>
    <property type="match status" value="1"/>
</dbReference>
<dbReference type="EMBL" id="JACEIP010000005">
    <property type="protein sequence ID" value="MBA4542211.1"/>
    <property type="molecule type" value="Genomic_DNA"/>
</dbReference>
<accession>A0A7W1X8V0</accession>
<dbReference type="PANTHER" id="PTHR39165:SF1">
    <property type="entry name" value="DUF456 DOMAIN-CONTAINING PROTEIN"/>
    <property type="match status" value="1"/>
</dbReference>
<evidence type="ECO:0000313" key="2">
    <source>
        <dbReference type="EMBL" id="MBA4542211.1"/>
    </source>
</evidence>
<evidence type="ECO:0000313" key="3">
    <source>
        <dbReference type="Proteomes" id="UP000530514"/>
    </source>
</evidence>
<reference evidence="2 3" key="1">
    <citation type="submission" date="2020-07" db="EMBL/GenBank/DDBJ databases">
        <authorList>
            <person name="Feng H."/>
        </authorList>
    </citation>
    <scope>NUCLEOTIDE SEQUENCE [LARGE SCALE GENOMIC DNA]</scope>
    <source>
        <strain evidence="3">s-11</strain>
    </source>
</reference>
<feature type="transmembrane region" description="Helical" evidence="1">
    <location>
        <begin position="134"/>
        <end position="157"/>
    </location>
</feature>